<gene>
    <name evidence="1" type="ORF">F3Y22_tig00110560pilonHSYRG00060</name>
</gene>
<dbReference type="AlphaFoldDB" id="A0A6A3A722"/>
<organism evidence="1 2">
    <name type="scientific">Hibiscus syriacus</name>
    <name type="common">Rose of Sharon</name>
    <dbReference type="NCBI Taxonomy" id="106335"/>
    <lineage>
        <taxon>Eukaryota</taxon>
        <taxon>Viridiplantae</taxon>
        <taxon>Streptophyta</taxon>
        <taxon>Embryophyta</taxon>
        <taxon>Tracheophyta</taxon>
        <taxon>Spermatophyta</taxon>
        <taxon>Magnoliopsida</taxon>
        <taxon>eudicotyledons</taxon>
        <taxon>Gunneridae</taxon>
        <taxon>Pentapetalae</taxon>
        <taxon>rosids</taxon>
        <taxon>malvids</taxon>
        <taxon>Malvales</taxon>
        <taxon>Malvaceae</taxon>
        <taxon>Malvoideae</taxon>
        <taxon>Hibiscus</taxon>
    </lineage>
</organism>
<dbReference type="EMBL" id="VEPZ02001030">
    <property type="protein sequence ID" value="KAE8700170.1"/>
    <property type="molecule type" value="Genomic_DNA"/>
</dbReference>
<keyword evidence="2" id="KW-1185">Reference proteome</keyword>
<name>A0A6A3A722_HIBSY</name>
<evidence type="ECO:0000313" key="1">
    <source>
        <dbReference type="EMBL" id="KAE8700170.1"/>
    </source>
</evidence>
<accession>A0A6A3A722</accession>
<reference evidence="1" key="1">
    <citation type="submission" date="2019-09" db="EMBL/GenBank/DDBJ databases">
        <title>Draft genome information of white flower Hibiscus syriacus.</title>
        <authorList>
            <person name="Kim Y.-M."/>
        </authorList>
    </citation>
    <scope>NUCLEOTIDE SEQUENCE [LARGE SCALE GENOMIC DNA]</scope>
    <source>
        <strain evidence="1">YM2019G1</strain>
    </source>
</reference>
<evidence type="ECO:0000313" key="2">
    <source>
        <dbReference type="Proteomes" id="UP000436088"/>
    </source>
</evidence>
<comment type="caution">
    <text evidence="1">The sequence shown here is derived from an EMBL/GenBank/DDBJ whole genome shotgun (WGS) entry which is preliminary data.</text>
</comment>
<dbReference type="Proteomes" id="UP000436088">
    <property type="component" value="Unassembled WGS sequence"/>
</dbReference>
<protein>
    <submittedName>
        <fullName evidence="1">Uncharacterized protein</fullName>
    </submittedName>
</protein>
<proteinExistence type="predicted"/>
<sequence>MTRASCEPRTGSFEAYKKEKLSHFKLYWHDIVGGRNLTAVLWLCRRRTRRRTEVLLRGISVGSWAVDGHEFRFHGREIQWDRYNDTGEEHCVLQSEGDANDRREWTFPVC</sequence>